<dbReference type="OrthoDB" id="1441911at2"/>
<dbReference type="RefSeq" id="WP_087999076.1">
    <property type="nucleotide sequence ID" value="NZ_BMHB01000001.1"/>
</dbReference>
<dbReference type="AlphaFoldDB" id="A0A8J3ADE6"/>
<sequence length="157" mass="17862">MNYNAKAVYDSANNFLVASNALNEKLSETNDIGTYIAPIIVNTAFSIELYLKCIYMIENGQPIQGHFLDKLYRKLSKESREMIEAIYDMLVPQSPTVMILKQKIPDMKTDLDTVLKDMSSAFIKWRYNFEGSITGFPASGPIIDALKARIKILKPEW</sequence>
<evidence type="ECO:0008006" key="3">
    <source>
        <dbReference type="Google" id="ProtNLM"/>
    </source>
</evidence>
<name>A0A8J3ADE6_9BACI</name>
<organism evidence="1 2">
    <name type="scientific">Gottfriedia solisilvae</name>
    <dbReference type="NCBI Taxonomy" id="1516104"/>
    <lineage>
        <taxon>Bacteria</taxon>
        <taxon>Bacillati</taxon>
        <taxon>Bacillota</taxon>
        <taxon>Bacilli</taxon>
        <taxon>Bacillales</taxon>
        <taxon>Bacillaceae</taxon>
        <taxon>Gottfriedia</taxon>
    </lineage>
</organism>
<evidence type="ECO:0000313" key="2">
    <source>
        <dbReference type="Proteomes" id="UP000626244"/>
    </source>
</evidence>
<evidence type="ECO:0000313" key="1">
    <source>
        <dbReference type="EMBL" id="GGI11526.1"/>
    </source>
</evidence>
<accession>A0A8J3ADE6</accession>
<proteinExistence type="predicted"/>
<gene>
    <name evidence="1" type="ORF">GCM10007380_08280</name>
</gene>
<reference evidence="2" key="1">
    <citation type="journal article" date="2019" name="Int. J. Syst. Evol. Microbiol.">
        <title>The Global Catalogue of Microorganisms (GCM) 10K type strain sequencing project: providing services to taxonomists for standard genome sequencing and annotation.</title>
        <authorList>
            <consortium name="The Broad Institute Genomics Platform"/>
            <consortium name="The Broad Institute Genome Sequencing Center for Infectious Disease"/>
            <person name="Wu L."/>
            <person name="Ma J."/>
        </authorList>
    </citation>
    <scope>NUCLEOTIDE SEQUENCE [LARGE SCALE GENOMIC DNA]</scope>
    <source>
        <strain evidence="2">CGMCC 1.14993</strain>
    </source>
</reference>
<protein>
    <recommendedName>
        <fullName evidence="3">HEPN domain-containing protein</fullName>
    </recommendedName>
</protein>
<keyword evidence="2" id="KW-1185">Reference proteome</keyword>
<comment type="caution">
    <text evidence="1">The sequence shown here is derived from an EMBL/GenBank/DDBJ whole genome shotgun (WGS) entry which is preliminary data.</text>
</comment>
<dbReference type="EMBL" id="BMHB01000001">
    <property type="protein sequence ID" value="GGI11526.1"/>
    <property type="molecule type" value="Genomic_DNA"/>
</dbReference>
<dbReference type="Proteomes" id="UP000626244">
    <property type="component" value="Unassembled WGS sequence"/>
</dbReference>